<accession>Q162N7</accession>
<name>Q162N7_ROSDO</name>
<protein>
    <submittedName>
        <fullName evidence="1">Sugar ABC transporter, ATP-binding protein, putative</fullName>
    </submittedName>
</protein>
<keyword evidence="2" id="KW-1185">Reference proteome</keyword>
<gene>
    <name evidence="1" type="ordered locus">RD1_3576</name>
</gene>
<dbReference type="EMBL" id="CP000362">
    <property type="protein sequence ID" value="ABG33056.1"/>
    <property type="molecule type" value="Genomic_DNA"/>
</dbReference>
<dbReference type="AlphaFoldDB" id="Q162N7"/>
<keyword evidence="1" id="KW-0067">ATP-binding</keyword>
<evidence type="ECO:0000313" key="2">
    <source>
        <dbReference type="Proteomes" id="UP000007029"/>
    </source>
</evidence>
<keyword evidence="1" id="KW-0547">Nucleotide-binding</keyword>
<reference evidence="1 2" key="1">
    <citation type="journal article" date="2007" name="J. Bacteriol.">
        <title>The complete genome sequence of Roseobacter denitrificans reveals a mixotrophic rather than photosynthetic metabolism.</title>
        <authorList>
            <person name="Swingley W.D."/>
            <person name="Sadekar S."/>
            <person name="Mastrian S.D."/>
            <person name="Matthies H.J."/>
            <person name="Hao J."/>
            <person name="Ramos H."/>
            <person name="Acharya C.R."/>
            <person name="Conrad A.L."/>
            <person name="Taylor H.L."/>
            <person name="Dejesa L.C."/>
            <person name="Shah M.K."/>
            <person name="O'huallachain M.E."/>
            <person name="Lince M.T."/>
            <person name="Blankenship R.E."/>
            <person name="Beatty J.T."/>
            <person name="Touchman J.W."/>
        </authorList>
    </citation>
    <scope>NUCLEOTIDE SEQUENCE [LARGE SCALE GENOMIC DNA]</scope>
    <source>
        <strain evidence="2">ATCC 33942 / OCh 114</strain>
    </source>
</reference>
<dbReference type="Proteomes" id="UP000007029">
    <property type="component" value="Chromosome"/>
</dbReference>
<dbReference type="RefSeq" id="WP_011569669.1">
    <property type="nucleotide sequence ID" value="NZ_FOOO01000007.1"/>
</dbReference>
<organism evidence="1 2">
    <name type="scientific">Roseobacter denitrificans (strain ATCC 33942 / OCh 114)</name>
    <name type="common">Erythrobacter sp. (strain OCh 114)</name>
    <name type="synonym">Roseobacter denitrificans</name>
    <dbReference type="NCBI Taxonomy" id="375451"/>
    <lineage>
        <taxon>Bacteria</taxon>
        <taxon>Pseudomonadati</taxon>
        <taxon>Pseudomonadota</taxon>
        <taxon>Alphaproteobacteria</taxon>
        <taxon>Rhodobacterales</taxon>
        <taxon>Roseobacteraceae</taxon>
        <taxon>Roseobacter</taxon>
    </lineage>
</organism>
<dbReference type="HOGENOM" id="CLU_2495905_0_0_5"/>
<evidence type="ECO:0000313" key="1">
    <source>
        <dbReference type="EMBL" id="ABG33056.1"/>
    </source>
</evidence>
<dbReference type="STRING" id="375451.RD1_3576"/>
<dbReference type="GO" id="GO:0005524">
    <property type="term" value="F:ATP binding"/>
    <property type="evidence" value="ECO:0007669"/>
    <property type="project" value="UniProtKB-KW"/>
</dbReference>
<dbReference type="KEGG" id="rde:RD1_3576"/>
<proteinExistence type="predicted"/>
<sequence length="86" mass="9234">MRMTCVDQTKGVATNCEFGSGTIGDVKILIRGNDVTCSLRIKATSPWYVKTARVASLARGADLMALEPLLHRKTAQISGGQQQPVT</sequence>